<dbReference type="EMBL" id="JBDODL010000134">
    <property type="protein sequence ID" value="MES1918825.1"/>
    <property type="molecule type" value="Genomic_DNA"/>
</dbReference>
<evidence type="ECO:0000313" key="5">
    <source>
        <dbReference type="Proteomes" id="UP001439008"/>
    </source>
</evidence>
<protein>
    <submittedName>
        <fullName evidence="4">Small subunit (SSU) processome component, variant 2</fullName>
    </submittedName>
</protein>
<reference evidence="4 5" key="1">
    <citation type="journal article" date="2024" name="BMC Biol.">
        <title>Comparative genomics of Ascetosporea gives new insight into the evolutionary basis for animal parasitism in Rhizaria.</title>
        <authorList>
            <person name="Hiltunen Thoren M."/>
            <person name="Onut-Brannstrom I."/>
            <person name="Alfjorden A."/>
            <person name="Peckova H."/>
            <person name="Swords F."/>
            <person name="Hooper C."/>
            <person name="Holzer A.S."/>
            <person name="Bass D."/>
            <person name="Burki F."/>
        </authorList>
    </citation>
    <scope>NUCLEOTIDE SEQUENCE [LARGE SCALE GENOMIC DNA]</scope>
    <source>
        <strain evidence="4">20-A016</strain>
    </source>
</reference>
<keyword evidence="5" id="KW-1185">Reference proteome</keyword>
<evidence type="ECO:0000313" key="4">
    <source>
        <dbReference type="EMBL" id="MES1918825.1"/>
    </source>
</evidence>
<feature type="compositionally biased region" description="Basic and acidic residues" evidence="2">
    <location>
        <begin position="122"/>
        <end position="141"/>
    </location>
</feature>
<feature type="region of interest" description="Disordered" evidence="2">
    <location>
        <begin position="116"/>
        <end position="141"/>
    </location>
</feature>
<dbReference type="SMART" id="SM01390">
    <property type="entry name" value="Ribosomal_S4"/>
    <property type="match status" value="1"/>
</dbReference>
<proteinExistence type="inferred from homology"/>
<gene>
    <name evidence="4" type="primary">IMP3</name>
    <name evidence="4" type="ORF">MHBO_000725</name>
</gene>
<feature type="domain" description="Small ribosomal subunit protein uS4 N-terminal" evidence="3">
    <location>
        <begin position="3"/>
        <end position="83"/>
    </location>
</feature>
<dbReference type="Proteomes" id="UP001439008">
    <property type="component" value="Unassembled WGS sequence"/>
</dbReference>
<evidence type="ECO:0000256" key="1">
    <source>
        <dbReference type="ARBA" id="ARBA00007465"/>
    </source>
</evidence>
<name>A0ABV2AGL6_9EUKA</name>
<accession>A0ABV2AGL6</accession>
<comment type="caution">
    <text evidence="4">The sequence shown here is derived from an EMBL/GenBank/DDBJ whole genome shotgun (WGS) entry which is preliminary data.</text>
</comment>
<comment type="similarity">
    <text evidence="1">Belongs to the universal ribosomal protein uS4 family.</text>
</comment>
<organism evidence="4 5">
    <name type="scientific">Bonamia ostreae</name>
    <dbReference type="NCBI Taxonomy" id="126728"/>
    <lineage>
        <taxon>Eukaryota</taxon>
        <taxon>Sar</taxon>
        <taxon>Rhizaria</taxon>
        <taxon>Endomyxa</taxon>
        <taxon>Ascetosporea</taxon>
        <taxon>Haplosporida</taxon>
        <taxon>Bonamia</taxon>
    </lineage>
</organism>
<dbReference type="Pfam" id="PF00163">
    <property type="entry name" value="Ribosomal_S4"/>
    <property type="match status" value="1"/>
</dbReference>
<evidence type="ECO:0000256" key="2">
    <source>
        <dbReference type="SAM" id="MobiDB-lite"/>
    </source>
</evidence>
<evidence type="ECO:0000259" key="3">
    <source>
        <dbReference type="SMART" id="SM01390"/>
    </source>
</evidence>
<dbReference type="InterPro" id="IPR001912">
    <property type="entry name" value="Ribosomal_uS4_N"/>
</dbReference>
<sequence length="141" mass="16894">MRKLKHHEKKLLKKVNLYDWKSDDNVREVRILRRYRIQNREDYVSYNRLTGKIRKLSAKLKLLDETDIIRKKITKELLLKLFALNYFKLQFGRDQNNQKSGTVRQNSSVGILQTPFASHNANEQDGRKPERSDYFGRARPF</sequence>